<name>A0ACB9NPU3_BAUVA</name>
<dbReference type="Proteomes" id="UP000828941">
    <property type="component" value="Chromosome 6"/>
</dbReference>
<accession>A0ACB9NPU3</accession>
<dbReference type="EMBL" id="CM039431">
    <property type="protein sequence ID" value="KAI4338046.1"/>
    <property type="molecule type" value="Genomic_DNA"/>
</dbReference>
<comment type="caution">
    <text evidence="1">The sequence shown here is derived from an EMBL/GenBank/DDBJ whole genome shotgun (WGS) entry which is preliminary data.</text>
</comment>
<gene>
    <name evidence="1" type="ORF">L6164_016400</name>
</gene>
<evidence type="ECO:0000313" key="1">
    <source>
        <dbReference type="EMBL" id="KAI4338046.1"/>
    </source>
</evidence>
<evidence type="ECO:0000313" key="2">
    <source>
        <dbReference type="Proteomes" id="UP000828941"/>
    </source>
</evidence>
<keyword evidence="2" id="KW-1185">Reference proteome</keyword>
<organism evidence="1 2">
    <name type="scientific">Bauhinia variegata</name>
    <name type="common">Purple orchid tree</name>
    <name type="synonym">Phanera variegata</name>
    <dbReference type="NCBI Taxonomy" id="167791"/>
    <lineage>
        <taxon>Eukaryota</taxon>
        <taxon>Viridiplantae</taxon>
        <taxon>Streptophyta</taxon>
        <taxon>Embryophyta</taxon>
        <taxon>Tracheophyta</taxon>
        <taxon>Spermatophyta</taxon>
        <taxon>Magnoliopsida</taxon>
        <taxon>eudicotyledons</taxon>
        <taxon>Gunneridae</taxon>
        <taxon>Pentapetalae</taxon>
        <taxon>rosids</taxon>
        <taxon>fabids</taxon>
        <taxon>Fabales</taxon>
        <taxon>Fabaceae</taxon>
        <taxon>Cercidoideae</taxon>
        <taxon>Cercideae</taxon>
        <taxon>Bauhiniinae</taxon>
        <taxon>Bauhinia</taxon>
    </lineage>
</organism>
<reference evidence="1 2" key="1">
    <citation type="journal article" date="2022" name="DNA Res.">
        <title>Chromosomal-level genome assembly of the orchid tree Bauhinia variegata (Leguminosae; Cercidoideae) supports the allotetraploid origin hypothesis of Bauhinia.</title>
        <authorList>
            <person name="Zhong Y."/>
            <person name="Chen Y."/>
            <person name="Zheng D."/>
            <person name="Pang J."/>
            <person name="Liu Y."/>
            <person name="Luo S."/>
            <person name="Meng S."/>
            <person name="Qian L."/>
            <person name="Wei D."/>
            <person name="Dai S."/>
            <person name="Zhou R."/>
        </authorList>
    </citation>
    <scope>NUCLEOTIDE SEQUENCE [LARGE SCALE GENOMIC DNA]</scope>
    <source>
        <strain evidence="1">BV-YZ2020</strain>
    </source>
</reference>
<protein>
    <submittedName>
        <fullName evidence="1">Uncharacterized protein</fullName>
    </submittedName>
</protein>
<proteinExistence type="predicted"/>
<sequence length="299" mass="33375">MATPMASLRSNFHSPFLPASSSSASCSCGSPSTVPLLGSAKSTFLCPSQRLKCTPAVTPRSNRATSLVVRMSWDEPLSSVKLIVQGKHLQLTGAVKQHVEEKVGKAVQKHSHLVREVDVRLSARGGEFGRGPRTSRCEVTLYTKRHGVVRAEEDAETLYGSIDLASSIVQRKLRKIKEKESDHGRHMKGFNRLRDKETTLELPKDEIKIPPEEEEEFISEVVRTKYFEMVPLTESEAIEQLENVDHDFYAFRNEETGEVNIVYKRKAGGYGVIIPKEDGKTETLEPVMLEPAREPSLAE</sequence>